<accession>A0AC61N4G9</accession>
<sequence length="298" mass="33945">MKRKILLILLLSLVLVSCTNKNNDNEKNIYTSIYPIEYLTKEIVGNKYKVINIIPEGAEIHGWEPSMKTVASMSDSQLILVNGLGLESWADSVSESVGEDKIVEVNKGIDYIKLTEGEKDNHGHGDYDPHIWLSIKNMIVMAKNIEEEVVKLDPENKSYYRENLERLETNLKELDNKFKSSLEEYKGKAIIVPHDAFGYLVRDYNLKQIPIEGINSSSEPDLGTVAKIVDVAKNNNINTVFYEYGGSEKIAKTIAKEIDGKIKEIYSLENITEELIKNKDNYYTLMEKNLNNILESFK</sequence>
<dbReference type="EMBL" id="CP066744">
    <property type="protein sequence ID" value="QQK07973.1"/>
    <property type="molecule type" value="Genomic_DNA"/>
</dbReference>
<keyword evidence="2" id="KW-1185">Reference proteome</keyword>
<evidence type="ECO:0000313" key="2">
    <source>
        <dbReference type="Proteomes" id="UP000595814"/>
    </source>
</evidence>
<protein>
    <submittedName>
        <fullName evidence="1">Zinc ABC transporter substrate-binding protein</fullName>
    </submittedName>
</protein>
<proteinExistence type="predicted"/>
<gene>
    <name evidence="1" type="ORF">JFY71_00095</name>
</gene>
<name>A0AC61N4G9_9FIRM</name>
<reference evidence="1 2" key="1">
    <citation type="journal article" date="2022" name="Int. J. Syst. Evol. Microbiol.">
        <title>Miniphocaeibacter halophilus sp. nov., an ammonium-tolerant acetate-producing bacterium isolated from a biogas system.</title>
        <authorList>
            <person name="Schnurer A."/>
            <person name="Singh A."/>
            <person name="Bi S."/>
            <person name="Qiao W."/>
            <person name="Westerholm M."/>
        </authorList>
    </citation>
    <scope>NUCLEOTIDE SEQUENCE [LARGE SCALE GENOMIC DNA]</scope>
    <source>
        <strain evidence="1 2">AMB_01</strain>
    </source>
</reference>
<dbReference type="Proteomes" id="UP000595814">
    <property type="component" value="Chromosome"/>
</dbReference>
<evidence type="ECO:0000313" key="1">
    <source>
        <dbReference type="EMBL" id="QQK07973.1"/>
    </source>
</evidence>
<organism evidence="1 2">
    <name type="scientific">Miniphocaeibacter halophilus</name>
    <dbReference type="NCBI Taxonomy" id="2931922"/>
    <lineage>
        <taxon>Bacteria</taxon>
        <taxon>Bacillati</taxon>
        <taxon>Bacillota</taxon>
        <taxon>Tissierellia</taxon>
        <taxon>Tissierellales</taxon>
        <taxon>Peptoniphilaceae</taxon>
        <taxon>Miniphocaeibacter</taxon>
    </lineage>
</organism>